<keyword evidence="2" id="KW-1133">Transmembrane helix</keyword>
<reference evidence="3 4" key="1">
    <citation type="journal article" date="2023" name="Arcadia Sci">
        <title>De novo assembly of a long-read Amblyomma americanum tick genome.</title>
        <authorList>
            <person name="Chou S."/>
            <person name="Poskanzer K.E."/>
            <person name="Rollins M."/>
            <person name="Thuy-Boun P.S."/>
        </authorList>
    </citation>
    <scope>NUCLEOTIDE SEQUENCE [LARGE SCALE GENOMIC DNA]</scope>
    <source>
        <strain evidence="3">F_SG_1</strain>
        <tissue evidence="3">Salivary glands</tissue>
    </source>
</reference>
<evidence type="ECO:0000256" key="1">
    <source>
        <dbReference type="SAM" id="MobiDB-lite"/>
    </source>
</evidence>
<dbReference type="Proteomes" id="UP001321473">
    <property type="component" value="Unassembled WGS sequence"/>
</dbReference>
<keyword evidence="2" id="KW-0472">Membrane</keyword>
<proteinExistence type="predicted"/>
<evidence type="ECO:0000256" key="2">
    <source>
        <dbReference type="SAM" id="Phobius"/>
    </source>
</evidence>
<comment type="caution">
    <text evidence="3">The sequence shown here is derived from an EMBL/GenBank/DDBJ whole genome shotgun (WGS) entry which is preliminary data.</text>
</comment>
<accession>A0AAQ4F7C4</accession>
<feature type="compositionally biased region" description="Basic residues" evidence="1">
    <location>
        <begin position="79"/>
        <end position="89"/>
    </location>
</feature>
<protein>
    <submittedName>
        <fullName evidence="3">Uncharacterized protein</fullName>
    </submittedName>
</protein>
<organism evidence="3 4">
    <name type="scientific">Amblyomma americanum</name>
    <name type="common">Lone star tick</name>
    <dbReference type="NCBI Taxonomy" id="6943"/>
    <lineage>
        <taxon>Eukaryota</taxon>
        <taxon>Metazoa</taxon>
        <taxon>Ecdysozoa</taxon>
        <taxon>Arthropoda</taxon>
        <taxon>Chelicerata</taxon>
        <taxon>Arachnida</taxon>
        <taxon>Acari</taxon>
        <taxon>Parasitiformes</taxon>
        <taxon>Ixodida</taxon>
        <taxon>Ixodoidea</taxon>
        <taxon>Ixodidae</taxon>
        <taxon>Amblyomminae</taxon>
        <taxon>Amblyomma</taxon>
    </lineage>
</organism>
<dbReference type="AlphaFoldDB" id="A0AAQ4F7C4"/>
<keyword evidence="4" id="KW-1185">Reference proteome</keyword>
<name>A0AAQ4F7C4_AMBAM</name>
<sequence length="145" mass="16185">MARYLLRSNSPRVLLVRSRSRSPSLETLTPAGRIAGQRLVRRYQAKARRHWKEIFASFVLIACCVMVVTFIIGWNRKLGSGKKPFKGSRQRGTFGLPEPTQAQNPENTEEQDVYKTSTASSAADGRDKAQEGSADSQRCPTDDRG</sequence>
<gene>
    <name evidence="3" type="ORF">V5799_015906</name>
</gene>
<evidence type="ECO:0000313" key="4">
    <source>
        <dbReference type="Proteomes" id="UP001321473"/>
    </source>
</evidence>
<dbReference type="EMBL" id="JARKHS020006332">
    <property type="protein sequence ID" value="KAK8782751.1"/>
    <property type="molecule type" value="Genomic_DNA"/>
</dbReference>
<feature type="region of interest" description="Disordered" evidence="1">
    <location>
        <begin position="77"/>
        <end position="145"/>
    </location>
</feature>
<feature type="transmembrane region" description="Helical" evidence="2">
    <location>
        <begin position="54"/>
        <end position="74"/>
    </location>
</feature>
<evidence type="ECO:0000313" key="3">
    <source>
        <dbReference type="EMBL" id="KAK8782751.1"/>
    </source>
</evidence>
<keyword evidence="2" id="KW-0812">Transmembrane</keyword>